<accession>A0ABW2LHZ3</accession>
<evidence type="ECO:0000313" key="4">
    <source>
        <dbReference type="EMBL" id="MFC7341141.1"/>
    </source>
</evidence>
<keyword evidence="4" id="KW-0255">Endonuclease</keyword>
<dbReference type="EMBL" id="JBHTCJ010000003">
    <property type="protein sequence ID" value="MFC7341141.1"/>
    <property type="molecule type" value="Genomic_DNA"/>
</dbReference>
<keyword evidence="2" id="KW-0812">Transmembrane</keyword>
<evidence type="ECO:0000259" key="3">
    <source>
        <dbReference type="Pfam" id="PF03372"/>
    </source>
</evidence>
<dbReference type="InterPro" id="IPR005135">
    <property type="entry name" value="Endo/exonuclease/phosphatase"/>
</dbReference>
<name>A0ABW2LHZ3_9PSEU</name>
<feature type="domain" description="Endonuclease/exonuclease/phosphatase" evidence="3">
    <location>
        <begin position="118"/>
        <end position="322"/>
    </location>
</feature>
<protein>
    <submittedName>
        <fullName evidence="4">Endonuclease/exonuclease/phosphatase family protein</fullName>
    </submittedName>
</protein>
<sequence>MSSDPHGRMVGVEDEELPRKRGGGCATALLTLLTLALCGWAALSLASLDRDRYTVAVAALTQYAVVAGAVLLLIALLLRRWLNVLVVALVVAALSYYVVPRALPDEVPPAAGAPLKVMSFNAYLGRADAERIAAEVRRNRIDVLSVQELTPQLVSRLEAAGLFAELPHRVLHPGPAGEGTGIVSRYPLRELGEMPETVLAQPSALVDLPGRDVELTAVHAFWPMGESGTGTWEQDLRALPGPSRTDRARVLAGDFNATLDLTRMREFIGRGYTDAAAATGQGLLPTWPSGWFPPPVTIDHVLTSGNIRPEHYRVLDVPGSDHRAVLVTLRVMP</sequence>
<evidence type="ECO:0000256" key="2">
    <source>
        <dbReference type="SAM" id="Phobius"/>
    </source>
</evidence>
<evidence type="ECO:0000256" key="1">
    <source>
        <dbReference type="SAM" id="MobiDB-lite"/>
    </source>
</evidence>
<dbReference type="Gene3D" id="3.60.10.10">
    <property type="entry name" value="Endonuclease/exonuclease/phosphatase"/>
    <property type="match status" value="1"/>
</dbReference>
<proteinExistence type="predicted"/>
<gene>
    <name evidence="4" type="ORF">ACFQRI_06925</name>
</gene>
<feature type="transmembrane region" description="Helical" evidence="2">
    <location>
        <begin position="53"/>
        <end position="74"/>
    </location>
</feature>
<dbReference type="RefSeq" id="WP_380665706.1">
    <property type="nucleotide sequence ID" value="NZ_JBHTCJ010000003.1"/>
</dbReference>
<dbReference type="Proteomes" id="UP001596504">
    <property type="component" value="Unassembled WGS sequence"/>
</dbReference>
<dbReference type="GO" id="GO:0004519">
    <property type="term" value="F:endonuclease activity"/>
    <property type="evidence" value="ECO:0007669"/>
    <property type="project" value="UniProtKB-KW"/>
</dbReference>
<evidence type="ECO:0000313" key="5">
    <source>
        <dbReference type="Proteomes" id="UP001596504"/>
    </source>
</evidence>
<feature type="transmembrane region" description="Helical" evidence="2">
    <location>
        <begin position="26"/>
        <end position="47"/>
    </location>
</feature>
<feature type="transmembrane region" description="Helical" evidence="2">
    <location>
        <begin position="81"/>
        <end position="99"/>
    </location>
</feature>
<feature type="region of interest" description="Disordered" evidence="1">
    <location>
        <begin position="1"/>
        <end position="20"/>
    </location>
</feature>
<dbReference type="SUPFAM" id="SSF56219">
    <property type="entry name" value="DNase I-like"/>
    <property type="match status" value="1"/>
</dbReference>
<dbReference type="InterPro" id="IPR036691">
    <property type="entry name" value="Endo/exonu/phosph_ase_sf"/>
</dbReference>
<organism evidence="4 5">
    <name type="scientific">Saccharopolyspora griseoalba</name>
    <dbReference type="NCBI Taxonomy" id="1431848"/>
    <lineage>
        <taxon>Bacteria</taxon>
        <taxon>Bacillati</taxon>
        <taxon>Actinomycetota</taxon>
        <taxon>Actinomycetes</taxon>
        <taxon>Pseudonocardiales</taxon>
        <taxon>Pseudonocardiaceae</taxon>
        <taxon>Saccharopolyspora</taxon>
    </lineage>
</organism>
<dbReference type="Pfam" id="PF03372">
    <property type="entry name" value="Exo_endo_phos"/>
    <property type="match status" value="1"/>
</dbReference>
<keyword evidence="5" id="KW-1185">Reference proteome</keyword>
<keyword evidence="4" id="KW-0378">Hydrolase</keyword>
<keyword evidence="4" id="KW-0540">Nuclease</keyword>
<keyword evidence="2" id="KW-0472">Membrane</keyword>
<keyword evidence="2" id="KW-1133">Transmembrane helix</keyword>
<comment type="caution">
    <text evidence="4">The sequence shown here is derived from an EMBL/GenBank/DDBJ whole genome shotgun (WGS) entry which is preliminary data.</text>
</comment>
<reference evidence="5" key="1">
    <citation type="journal article" date="2019" name="Int. J. Syst. Evol. Microbiol.">
        <title>The Global Catalogue of Microorganisms (GCM) 10K type strain sequencing project: providing services to taxonomists for standard genome sequencing and annotation.</title>
        <authorList>
            <consortium name="The Broad Institute Genomics Platform"/>
            <consortium name="The Broad Institute Genome Sequencing Center for Infectious Disease"/>
            <person name="Wu L."/>
            <person name="Ma J."/>
        </authorList>
    </citation>
    <scope>NUCLEOTIDE SEQUENCE [LARGE SCALE GENOMIC DNA]</scope>
    <source>
        <strain evidence="5">WLHS5</strain>
    </source>
</reference>